<dbReference type="EMBL" id="SNWR01000002">
    <property type="protein sequence ID" value="TDO32029.1"/>
    <property type="molecule type" value="Genomic_DNA"/>
</dbReference>
<dbReference type="PRINTS" id="PR00364">
    <property type="entry name" value="DISEASERSIST"/>
</dbReference>
<dbReference type="InterPro" id="IPR005158">
    <property type="entry name" value="BTAD"/>
</dbReference>
<dbReference type="InterPro" id="IPR036388">
    <property type="entry name" value="WH-like_DNA-bd_sf"/>
</dbReference>
<dbReference type="InterPro" id="IPR016032">
    <property type="entry name" value="Sig_transdc_resp-reg_C-effctor"/>
</dbReference>
<dbReference type="SUPFAM" id="SSF48452">
    <property type="entry name" value="TPR-like"/>
    <property type="match status" value="2"/>
</dbReference>
<evidence type="ECO:0000313" key="8">
    <source>
        <dbReference type="EMBL" id="TDO32029.1"/>
    </source>
</evidence>
<dbReference type="SMART" id="SM01043">
    <property type="entry name" value="BTAD"/>
    <property type="match status" value="1"/>
</dbReference>
<dbReference type="InterPro" id="IPR001867">
    <property type="entry name" value="OmpR/PhoB-type_DNA-bd"/>
</dbReference>
<keyword evidence="2" id="KW-0805">Transcription regulation</keyword>
<gene>
    <name evidence="8" type="ORF">C8E87_7470</name>
</gene>
<dbReference type="PROSITE" id="PS51755">
    <property type="entry name" value="OMPR_PHOB"/>
    <property type="match status" value="1"/>
</dbReference>
<evidence type="ECO:0000256" key="4">
    <source>
        <dbReference type="ARBA" id="ARBA00023163"/>
    </source>
</evidence>
<dbReference type="GO" id="GO:0000160">
    <property type="term" value="P:phosphorelay signal transduction system"/>
    <property type="evidence" value="ECO:0007669"/>
    <property type="project" value="InterPro"/>
</dbReference>
<dbReference type="Gene3D" id="3.40.50.300">
    <property type="entry name" value="P-loop containing nucleotide triphosphate hydrolases"/>
    <property type="match status" value="1"/>
</dbReference>
<keyword evidence="3 6" id="KW-0238">DNA-binding</keyword>
<dbReference type="PANTHER" id="PTHR35807:SF1">
    <property type="entry name" value="TRANSCRIPTIONAL REGULATOR REDD"/>
    <property type="match status" value="1"/>
</dbReference>
<proteinExistence type="inferred from homology"/>
<dbReference type="InterPro" id="IPR027417">
    <property type="entry name" value="P-loop_NTPase"/>
</dbReference>
<dbReference type="SUPFAM" id="SSF52540">
    <property type="entry name" value="P-loop containing nucleoside triphosphate hydrolases"/>
    <property type="match status" value="1"/>
</dbReference>
<dbReference type="GO" id="GO:0003677">
    <property type="term" value="F:DNA binding"/>
    <property type="evidence" value="ECO:0007669"/>
    <property type="project" value="UniProtKB-UniRule"/>
</dbReference>
<dbReference type="Pfam" id="PF00486">
    <property type="entry name" value="Trans_reg_C"/>
    <property type="match status" value="1"/>
</dbReference>
<evidence type="ECO:0000256" key="3">
    <source>
        <dbReference type="ARBA" id="ARBA00023125"/>
    </source>
</evidence>
<dbReference type="Pfam" id="PF03704">
    <property type="entry name" value="BTAD"/>
    <property type="match status" value="1"/>
</dbReference>
<dbReference type="SMART" id="SM00862">
    <property type="entry name" value="Trans_reg_C"/>
    <property type="match status" value="1"/>
</dbReference>
<evidence type="ECO:0000256" key="6">
    <source>
        <dbReference type="PROSITE-ProRule" id="PRU01091"/>
    </source>
</evidence>
<protein>
    <submittedName>
        <fullName evidence="8">DNA-binding SARP family transcriptional activator</fullName>
    </submittedName>
</protein>
<evidence type="ECO:0000256" key="1">
    <source>
        <dbReference type="ARBA" id="ARBA00005820"/>
    </source>
</evidence>
<sequence length="918" mass="98519">MRLQIRVLGPIDVLADGVPRTVPGLRRKAVLAVLALHDGEAVSTDRLVDAVWAGDPPPTAGNAVQSHVSYLRRALGREAIASRGGGYALDLGPDGVDLTVAERLIACARHDEAAVHLRAARALWRGRSLADVAAVPWLAGQADRLERLRLAVERDLAGARLAQGEHAALVPHLETLAGEHPLDEGLHGQLMLALYRSGRQSEALAVYHRLRHTLDEELGVPPGPAARTLFDQILSHDAGLGPQLAAVPAPAAHRRFRPRQLPAALTGFVGRAAELSALDGLLDTGTPSAVVISALSGTAGVGKTTLAVHWAHRIAGRFPDGQLFVNLRGYHPSRNALDPAEAVRGFLDAFAVPPERVPAGLEAQAALYRSILSGRRVLVVLDNARDPAQVRPLLPGSPSCLAVVTSRDALTGLVATEGAAPLSLDLLRPDEARALLAARLGTERIGQEPAAVDDIVAACARLPLALSIVAARAAVRRDTSLARLAAEVRDAADPLDAFDAGDAAVNARAVFSWSYRALSDDAATVFRRFGLHPGQEAGIEAVAALAGAPVPRARRLVAELLGAHLITEPAPGRFALHDLLRAYAGELARATDSAGARRSALGRLLDHYLHTALAADRLLDPSRVLPGPPAPPGAVVTAVADRRAAMEWFTREHPVLLTVLRAASAHGFDTHVTRLAAALTTFHNRRELLDDWVSTHVTAQRSAERLGGRTARADVHRDLGRAYAALGRHDDADVHLRRSLDLYGRNTDGYALLYLSWSYATRTRVPEAVRYAKRALRAFRRDRHPAGEGRARNTLGWQYALLGHHRRTLVLCARALPQLRESGDREGEAHTWDTLGVAHHHLGDHPAAVECLGRAEQLFHELGDRYHEADIAVHLGDAHQAAGEPSAARRSWRHALALLDELEHPGAEEVRGRLTASR</sequence>
<dbReference type="SUPFAM" id="SSF46894">
    <property type="entry name" value="C-terminal effector domain of the bipartite response regulators"/>
    <property type="match status" value="1"/>
</dbReference>
<evidence type="ECO:0000256" key="2">
    <source>
        <dbReference type="ARBA" id="ARBA00023015"/>
    </source>
</evidence>
<accession>A0A4R6J8W9</accession>
<dbReference type="Gene3D" id="1.10.10.10">
    <property type="entry name" value="Winged helix-like DNA-binding domain superfamily/Winged helix DNA-binding domain"/>
    <property type="match status" value="1"/>
</dbReference>
<feature type="DNA-binding region" description="OmpR/PhoB-type" evidence="6">
    <location>
        <begin position="1"/>
        <end position="91"/>
    </location>
</feature>
<dbReference type="GO" id="GO:0043531">
    <property type="term" value="F:ADP binding"/>
    <property type="evidence" value="ECO:0007669"/>
    <property type="project" value="InterPro"/>
</dbReference>
<dbReference type="InterPro" id="IPR011990">
    <property type="entry name" value="TPR-like_helical_dom_sf"/>
</dbReference>
<comment type="caution">
    <text evidence="8">The sequence shown here is derived from an EMBL/GenBank/DDBJ whole genome shotgun (WGS) entry which is preliminary data.</text>
</comment>
<evidence type="ECO:0000256" key="5">
    <source>
        <dbReference type="PROSITE-ProRule" id="PRU00339"/>
    </source>
</evidence>
<evidence type="ECO:0000313" key="9">
    <source>
        <dbReference type="Proteomes" id="UP000294901"/>
    </source>
</evidence>
<feature type="domain" description="OmpR/PhoB-type" evidence="7">
    <location>
        <begin position="1"/>
        <end position="91"/>
    </location>
</feature>
<organism evidence="8 9">
    <name type="scientific">Paractinoplanes brasiliensis</name>
    <dbReference type="NCBI Taxonomy" id="52695"/>
    <lineage>
        <taxon>Bacteria</taxon>
        <taxon>Bacillati</taxon>
        <taxon>Actinomycetota</taxon>
        <taxon>Actinomycetes</taxon>
        <taxon>Micromonosporales</taxon>
        <taxon>Micromonosporaceae</taxon>
        <taxon>Paractinoplanes</taxon>
    </lineage>
</organism>
<dbReference type="CDD" id="cd15831">
    <property type="entry name" value="BTAD"/>
    <property type="match status" value="1"/>
</dbReference>
<dbReference type="Pfam" id="PF13424">
    <property type="entry name" value="TPR_12"/>
    <property type="match status" value="1"/>
</dbReference>
<dbReference type="AlphaFoldDB" id="A0A4R6J8W9"/>
<dbReference type="Gene3D" id="1.25.40.10">
    <property type="entry name" value="Tetratricopeptide repeat domain"/>
    <property type="match status" value="2"/>
</dbReference>
<dbReference type="InterPro" id="IPR019734">
    <property type="entry name" value="TPR_rpt"/>
</dbReference>
<dbReference type="SMART" id="SM00028">
    <property type="entry name" value="TPR"/>
    <property type="match status" value="5"/>
</dbReference>
<dbReference type="InterPro" id="IPR051677">
    <property type="entry name" value="AfsR-DnrI-RedD_regulator"/>
</dbReference>
<keyword evidence="4" id="KW-0804">Transcription</keyword>
<keyword evidence="5" id="KW-0802">TPR repeat</keyword>
<dbReference type="Proteomes" id="UP000294901">
    <property type="component" value="Unassembled WGS sequence"/>
</dbReference>
<name>A0A4R6J8W9_9ACTN</name>
<dbReference type="GO" id="GO:0006355">
    <property type="term" value="P:regulation of DNA-templated transcription"/>
    <property type="evidence" value="ECO:0007669"/>
    <property type="project" value="InterPro"/>
</dbReference>
<dbReference type="RefSeq" id="WP_133878051.1">
    <property type="nucleotide sequence ID" value="NZ_BOMD01000044.1"/>
</dbReference>
<feature type="repeat" description="TPR" evidence="5">
    <location>
        <begin position="713"/>
        <end position="746"/>
    </location>
</feature>
<dbReference type="PROSITE" id="PS50005">
    <property type="entry name" value="TPR"/>
    <property type="match status" value="1"/>
</dbReference>
<evidence type="ECO:0000259" key="7">
    <source>
        <dbReference type="PROSITE" id="PS51755"/>
    </source>
</evidence>
<reference evidence="8 9" key="1">
    <citation type="submission" date="2019-03" db="EMBL/GenBank/DDBJ databases">
        <title>Sequencing the genomes of 1000 actinobacteria strains.</title>
        <authorList>
            <person name="Klenk H.-P."/>
        </authorList>
    </citation>
    <scope>NUCLEOTIDE SEQUENCE [LARGE SCALE GENOMIC DNA]</scope>
    <source>
        <strain evidence="8 9">DSM 43805</strain>
    </source>
</reference>
<comment type="similarity">
    <text evidence="1">Belongs to the AfsR/DnrI/RedD regulatory family.</text>
</comment>
<dbReference type="OrthoDB" id="7628974at2"/>
<dbReference type="PANTHER" id="PTHR35807">
    <property type="entry name" value="TRANSCRIPTIONAL REGULATOR REDD-RELATED"/>
    <property type="match status" value="1"/>
</dbReference>
<keyword evidence="9" id="KW-1185">Reference proteome</keyword>